<name>A0A2U1P4W5_ARTAN</name>
<comment type="similarity">
    <text evidence="1">Belongs to the plant acyltransferase family.</text>
</comment>
<dbReference type="InterPro" id="IPR050317">
    <property type="entry name" value="Plant_Fungal_Acyltransferase"/>
</dbReference>
<evidence type="ECO:0000313" key="5">
    <source>
        <dbReference type="Proteomes" id="UP000245207"/>
    </source>
</evidence>
<protein>
    <submittedName>
        <fullName evidence="4">Chloramphenicol acetyltransferase-like domain-containing protein</fullName>
    </submittedName>
</protein>
<evidence type="ECO:0000313" key="4">
    <source>
        <dbReference type="EMBL" id="PWA80782.1"/>
    </source>
</evidence>
<keyword evidence="2 4" id="KW-0808">Transferase</keyword>
<dbReference type="Proteomes" id="UP000245207">
    <property type="component" value="Unassembled WGS sequence"/>
</dbReference>
<dbReference type="FunFam" id="3.30.559.10:FF:000008">
    <property type="entry name" value="Tryptamine hydroxycinnamoyl transferase"/>
    <property type="match status" value="1"/>
</dbReference>
<dbReference type="GO" id="GO:0050266">
    <property type="term" value="F:rosmarinate synthase activity"/>
    <property type="evidence" value="ECO:0007669"/>
    <property type="project" value="UniProtKB-ARBA"/>
</dbReference>
<dbReference type="OrthoDB" id="671439at2759"/>
<dbReference type="Pfam" id="PF02458">
    <property type="entry name" value="Transferase"/>
    <property type="match status" value="1"/>
</dbReference>
<accession>A0A2U1P4W5</accession>
<comment type="caution">
    <text evidence="4">The sequence shown here is derived from an EMBL/GenBank/DDBJ whole genome shotgun (WGS) entry which is preliminary data.</text>
</comment>
<dbReference type="STRING" id="35608.A0A2U1P4W5"/>
<sequence length="432" mass="48514">MKVTVKESKMVRPAEETPKTKLWMSNLDLMVPKYCHTQFVYFYRSNTATSNFFDAKVMKEALSRVLVPFFPMGGRLNEDQDGRIEIDCQGQGVLFVEAESNGVLDDFGDFAPRVEFLKLFPTVDYSLGIESFPLLVVQVTYFKCGGVSLGVGIDHHVADGLSMLHFINSWSEMARGLDLTLPPFIDRTLLLSRDPPQPTFEHTEFQPVPSMKSPPIKSLSDEIVTSIFKLTQDQLNLLKAKAKEDGNTIKLSAYEMLAGHIWKSLCKVRGLQNDQETELYIPTDGRARFQPALPPGYFGNVIFMTTPIAVAGKLQLAPTLYAGKKIHDALAHRKNDYLRSAIDYLELQPDLDAMFRGFELKCPNIMINSWTRLGIHEADFGWGRPIFMGPAYIPADGLSYVLPSPINDGSISIVISLHAQDMKLFSELLYDI</sequence>
<evidence type="ECO:0000256" key="2">
    <source>
        <dbReference type="ARBA" id="ARBA00022679"/>
    </source>
</evidence>
<proteinExistence type="inferred from homology"/>
<dbReference type="EMBL" id="PKPP01001674">
    <property type="protein sequence ID" value="PWA80782.1"/>
    <property type="molecule type" value="Genomic_DNA"/>
</dbReference>
<organism evidence="4 5">
    <name type="scientific">Artemisia annua</name>
    <name type="common">Sweet wormwood</name>
    <dbReference type="NCBI Taxonomy" id="35608"/>
    <lineage>
        <taxon>Eukaryota</taxon>
        <taxon>Viridiplantae</taxon>
        <taxon>Streptophyta</taxon>
        <taxon>Embryophyta</taxon>
        <taxon>Tracheophyta</taxon>
        <taxon>Spermatophyta</taxon>
        <taxon>Magnoliopsida</taxon>
        <taxon>eudicotyledons</taxon>
        <taxon>Gunneridae</taxon>
        <taxon>Pentapetalae</taxon>
        <taxon>asterids</taxon>
        <taxon>campanulids</taxon>
        <taxon>Asterales</taxon>
        <taxon>Asteraceae</taxon>
        <taxon>Asteroideae</taxon>
        <taxon>Anthemideae</taxon>
        <taxon>Artemisiinae</taxon>
        <taxon>Artemisia</taxon>
    </lineage>
</organism>
<reference evidence="4 5" key="1">
    <citation type="journal article" date="2018" name="Mol. Plant">
        <title>The genome of Artemisia annua provides insight into the evolution of Asteraceae family and artemisinin biosynthesis.</title>
        <authorList>
            <person name="Shen Q."/>
            <person name="Zhang L."/>
            <person name="Liao Z."/>
            <person name="Wang S."/>
            <person name="Yan T."/>
            <person name="Shi P."/>
            <person name="Liu M."/>
            <person name="Fu X."/>
            <person name="Pan Q."/>
            <person name="Wang Y."/>
            <person name="Lv Z."/>
            <person name="Lu X."/>
            <person name="Zhang F."/>
            <person name="Jiang W."/>
            <person name="Ma Y."/>
            <person name="Chen M."/>
            <person name="Hao X."/>
            <person name="Li L."/>
            <person name="Tang Y."/>
            <person name="Lv G."/>
            <person name="Zhou Y."/>
            <person name="Sun X."/>
            <person name="Brodelius P.E."/>
            <person name="Rose J.K.C."/>
            <person name="Tang K."/>
        </authorList>
    </citation>
    <scope>NUCLEOTIDE SEQUENCE [LARGE SCALE GENOMIC DNA]</scope>
    <source>
        <strain evidence="5">cv. Huhao1</strain>
        <tissue evidence="4">Leaf</tissue>
    </source>
</reference>
<evidence type="ECO:0000256" key="1">
    <source>
        <dbReference type="ARBA" id="ARBA00009861"/>
    </source>
</evidence>
<evidence type="ECO:0000256" key="3">
    <source>
        <dbReference type="ARBA" id="ARBA00023315"/>
    </source>
</evidence>
<dbReference type="FunFam" id="3.30.559.10:FF:000015">
    <property type="entry name" value="Spermidine hydroxycinnamoyl transferase"/>
    <property type="match status" value="1"/>
</dbReference>
<dbReference type="AlphaFoldDB" id="A0A2U1P4W5"/>
<keyword evidence="5" id="KW-1185">Reference proteome</keyword>
<dbReference type="Gene3D" id="3.30.559.10">
    <property type="entry name" value="Chloramphenicol acetyltransferase-like domain"/>
    <property type="match status" value="2"/>
</dbReference>
<keyword evidence="3" id="KW-0012">Acyltransferase</keyword>
<dbReference type="PANTHER" id="PTHR31642">
    <property type="entry name" value="TRICHOTHECENE 3-O-ACETYLTRANSFERASE"/>
    <property type="match status" value="1"/>
</dbReference>
<dbReference type="InterPro" id="IPR023213">
    <property type="entry name" value="CAT-like_dom_sf"/>
</dbReference>
<dbReference type="PANTHER" id="PTHR31642:SF11">
    <property type="entry name" value="SHIKIMATE O-HYDROXYCINNAMOYLTRANSFERASE"/>
    <property type="match status" value="1"/>
</dbReference>
<gene>
    <name evidence="4" type="ORF">CTI12_AA192380</name>
</gene>